<accession>A0AC60NT74</accession>
<protein>
    <submittedName>
        <fullName evidence="1">Uncharacterized protein</fullName>
    </submittedName>
</protein>
<dbReference type="Proteomes" id="UP000805193">
    <property type="component" value="Unassembled WGS sequence"/>
</dbReference>
<evidence type="ECO:0000313" key="2">
    <source>
        <dbReference type="Proteomes" id="UP000805193"/>
    </source>
</evidence>
<comment type="caution">
    <text evidence="1">The sequence shown here is derived from an EMBL/GenBank/DDBJ whole genome shotgun (WGS) entry which is preliminary data.</text>
</comment>
<sequence length="99" mass="10148">MGQLIKMGTAAWPPVGQASAAAETTRASRPGRPTAVGGRCNLAAAEIGQPEAPFPFALPALAAGQSNRFVLTTPSEQAETSKEKGATKGARMPGTRRTN</sequence>
<gene>
    <name evidence="1" type="ORF">HPB47_012573</name>
</gene>
<name>A0AC60NT74_IXOPE</name>
<reference evidence="1 2" key="1">
    <citation type="journal article" date="2020" name="Cell">
        <title>Large-Scale Comparative Analyses of Tick Genomes Elucidate Their Genetic Diversity and Vector Capacities.</title>
        <authorList>
            <consortium name="Tick Genome and Microbiome Consortium (TIGMIC)"/>
            <person name="Jia N."/>
            <person name="Wang J."/>
            <person name="Shi W."/>
            <person name="Du L."/>
            <person name="Sun Y."/>
            <person name="Zhan W."/>
            <person name="Jiang J.F."/>
            <person name="Wang Q."/>
            <person name="Zhang B."/>
            <person name="Ji P."/>
            <person name="Bell-Sakyi L."/>
            <person name="Cui X.M."/>
            <person name="Yuan T.T."/>
            <person name="Jiang B.G."/>
            <person name="Yang W.F."/>
            <person name="Lam T.T."/>
            <person name="Chang Q.C."/>
            <person name="Ding S.J."/>
            <person name="Wang X.J."/>
            <person name="Zhu J.G."/>
            <person name="Ruan X.D."/>
            <person name="Zhao L."/>
            <person name="Wei J.T."/>
            <person name="Ye R.Z."/>
            <person name="Que T.C."/>
            <person name="Du C.H."/>
            <person name="Zhou Y.H."/>
            <person name="Cheng J.X."/>
            <person name="Dai P.F."/>
            <person name="Guo W.B."/>
            <person name="Han X.H."/>
            <person name="Huang E.J."/>
            <person name="Li L.F."/>
            <person name="Wei W."/>
            <person name="Gao Y.C."/>
            <person name="Liu J.Z."/>
            <person name="Shao H.Z."/>
            <person name="Wang X."/>
            <person name="Wang C.C."/>
            <person name="Yang T.C."/>
            <person name="Huo Q.B."/>
            <person name="Li W."/>
            <person name="Chen H.Y."/>
            <person name="Chen S.E."/>
            <person name="Zhou L.G."/>
            <person name="Ni X.B."/>
            <person name="Tian J.H."/>
            <person name="Sheng Y."/>
            <person name="Liu T."/>
            <person name="Pan Y.S."/>
            <person name="Xia L.Y."/>
            <person name="Li J."/>
            <person name="Zhao F."/>
            <person name="Cao W.C."/>
        </authorList>
    </citation>
    <scope>NUCLEOTIDE SEQUENCE [LARGE SCALE GENOMIC DNA]</scope>
    <source>
        <strain evidence="1">Iper-2018</strain>
    </source>
</reference>
<proteinExistence type="predicted"/>
<dbReference type="EMBL" id="JABSTQ010011536">
    <property type="protein sequence ID" value="KAG0410308.1"/>
    <property type="molecule type" value="Genomic_DNA"/>
</dbReference>
<organism evidence="1 2">
    <name type="scientific">Ixodes persulcatus</name>
    <name type="common">Taiga tick</name>
    <dbReference type="NCBI Taxonomy" id="34615"/>
    <lineage>
        <taxon>Eukaryota</taxon>
        <taxon>Metazoa</taxon>
        <taxon>Ecdysozoa</taxon>
        <taxon>Arthropoda</taxon>
        <taxon>Chelicerata</taxon>
        <taxon>Arachnida</taxon>
        <taxon>Acari</taxon>
        <taxon>Parasitiformes</taxon>
        <taxon>Ixodida</taxon>
        <taxon>Ixodoidea</taxon>
        <taxon>Ixodidae</taxon>
        <taxon>Ixodinae</taxon>
        <taxon>Ixodes</taxon>
    </lineage>
</organism>
<keyword evidence="2" id="KW-1185">Reference proteome</keyword>
<evidence type="ECO:0000313" key="1">
    <source>
        <dbReference type="EMBL" id="KAG0410308.1"/>
    </source>
</evidence>